<keyword evidence="1" id="KW-0812">Transmembrane</keyword>
<name>A0A4Q9RAN5_9GAMM</name>
<keyword evidence="1" id="KW-1133">Transmembrane helix</keyword>
<organism evidence="2 3">
    <name type="scientific">Stutzerimonas kirkiae</name>
    <dbReference type="NCBI Taxonomy" id="2211392"/>
    <lineage>
        <taxon>Bacteria</taxon>
        <taxon>Pseudomonadati</taxon>
        <taxon>Pseudomonadota</taxon>
        <taxon>Gammaproteobacteria</taxon>
        <taxon>Pseudomonadales</taxon>
        <taxon>Pseudomonadaceae</taxon>
        <taxon>Stutzerimonas</taxon>
    </lineage>
</organism>
<dbReference type="Proteomes" id="UP000292639">
    <property type="component" value="Unassembled WGS sequence"/>
</dbReference>
<reference evidence="2 3" key="1">
    <citation type="submission" date="2018-06" db="EMBL/GenBank/DDBJ databases">
        <title>Three novel Pseudomonas species isolated from symptomatic oak.</title>
        <authorList>
            <person name="Bueno-Gonzalez V."/>
            <person name="Brady C."/>
        </authorList>
    </citation>
    <scope>NUCLEOTIDE SEQUENCE [LARGE SCALE GENOMIC DNA]</scope>
    <source>
        <strain evidence="2 3">P17C</strain>
    </source>
</reference>
<gene>
    <name evidence="2" type="ORF">DNJ96_07985</name>
</gene>
<accession>A0A4Q9RAN5</accession>
<sequence length="104" mass="11214">MADFFKHLSVLSITLVTLGIGLSSNLFDKKGPAWPLLFAIPLLILASISSVLGQLSYIDVFRVPQLLTGSMYPKLARATTMPLMLFCGGSTFLGGYVLFCILGI</sequence>
<keyword evidence="3" id="KW-1185">Reference proteome</keyword>
<evidence type="ECO:0000313" key="3">
    <source>
        <dbReference type="Proteomes" id="UP000292639"/>
    </source>
</evidence>
<feature type="transmembrane region" description="Helical" evidence="1">
    <location>
        <begin position="33"/>
        <end position="58"/>
    </location>
</feature>
<proteinExistence type="predicted"/>
<feature type="transmembrane region" description="Helical" evidence="1">
    <location>
        <begin position="79"/>
        <end position="99"/>
    </location>
</feature>
<dbReference type="AlphaFoldDB" id="A0A4Q9RAN5"/>
<evidence type="ECO:0000313" key="2">
    <source>
        <dbReference type="EMBL" id="TBU97782.1"/>
    </source>
</evidence>
<evidence type="ECO:0000256" key="1">
    <source>
        <dbReference type="SAM" id="Phobius"/>
    </source>
</evidence>
<protein>
    <submittedName>
        <fullName evidence="2">Uncharacterized protein</fullName>
    </submittedName>
</protein>
<dbReference type="EMBL" id="QJUP01000008">
    <property type="protein sequence ID" value="TBU97782.1"/>
    <property type="molecule type" value="Genomic_DNA"/>
</dbReference>
<keyword evidence="1" id="KW-0472">Membrane</keyword>
<comment type="caution">
    <text evidence="2">The sequence shown here is derived from an EMBL/GenBank/DDBJ whole genome shotgun (WGS) entry which is preliminary data.</text>
</comment>